<proteinExistence type="inferred from homology"/>
<protein>
    <submittedName>
        <fullName evidence="7">Sporulation integral membrane protein YtvI</fullName>
    </submittedName>
</protein>
<evidence type="ECO:0000256" key="4">
    <source>
        <dbReference type="ARBA" id="ARBA00022989"/>
    </source>
</evidence>
<evidence type="ECO:0000256" key="2">
    <source>
        <dbReference type="ARBA" id="ARBA00009773"/>
    </source>
</evidence>
<name>A0A1I2FAB8_9BACI</name>
<evidence type="ECO:0000256" key="6">
    <source>
        <dbReference type="SAM" id="Phobius"/>
    </source>
</evidence>
<dbReference type="Proteomes" id="UP000199516">
    <property type="component" value="Unassembled WGS sequence"/>
</dbReference>
<evidence type="ECO:0000313" key="8">
    <source>
        <dbReference type="Proteomes" id="UP000199516"/>
    </source>
</evidence>
<organism evidence="7 8">
    <name type="scientific">Alteribacillus iranensis</name>
    <dbReference type="NCBI Taxonomy" id="930128"/>
    <lineage>
        <taxon>Bacteria</taxon>
        <taxon>Bacillati</taxon>
        <taxon>Bacillota</taxon>
        <taxon>Bacilli</taxon>
        <taxon>Bacillales</taxon>
        <taxon>Bacillaceae</taxon>
        <taxon>Alteribacillus</taxon>
    </lineage>
</organism>
<feature type="transmembrane region" description="Helical" evidence="6">
    <location>
        <begin position="326"/>
        <end position="351"/>
    </location>
</feature>
<feature type="transmembrane region" description="Helical" evidence="6">
    <location>
        <begin position="36"/>
        <end position="53"/>
    </location>
</feature>
<comment type="subcellular location">
    <subcellularLocation>
        <location evidence="1">Membrane</location>
        <topology evidence="1">Multi-pass membrane protein</topology>
    </subcellularLocation>
</comment>
<evidence type="ECO:0000313" key="7">
    <source>
        <dbReference type="EMBL" id="SFF02404.1"/>
    </source>
</evidence>
<dbReference type="GO" id="GO:0055085">
    <property type="term" value="P:transmembrane transport"/>
    <property type="evidence" value="ECO:0007669"/>
    <property type="project" value="TreeGrafter"/>
</dbReference>
<comment type="similarity">
    <text evidence="2">Belongs to the autoinducer-2 exporter (AI-2E) (TC 2.A.86) family.</text>
</comment>
<dbReference type="Pfam" id="PF01594">
    <property type="entry name" value="AI-2E_transport"/>
    <property type="match status" value="1"/>
</dbReference>
<dbReference type="OrthoDB" id="9774361at2"/>
<feature type="transmembrane region" description="Helical" evidence="6">
    <location>
        <begin position="12"/>
        <end position="30"/>
    </location>
</feature>
<accession>A0A1I2FAB8</accession>
<dbReference type="RefSeq" id="WP_091663910.1">
    <property type="nucleotide sequence ID" value="NZ_FONT01000010.1"/>
</dbReference>
<feature type="transmembrane region" description="Helical" evidence="6">
    <location>
        <begin position="65"/>
        <end position="91"/>
    </location>
</feature>
<keyword evidence="3 6" id="KW-0812">Transmembrane</keyword>
<feature type="transmembrane region" description="Helical" evidence="6">
    <location>
        <begin position="286"/>
        <end position="306"/>
    </location>
</feature>
<keyword evidence="4 6" id="KW-1133">Transmembrane helix</keyword>
<dbReference type="PANTHER" id="PTHR21716">
    <property type="entry name" value="TRANSMEMBRANE PROTEIN"/>
    <property type="match status" value="1"/>
</dbReference>
<dbReference type="EMBL" id="FONT01000010">
    <property type="protein sequence ID" value="SFF02404.1"/>
    <property type="molecule type" value="Genomic_DNA"/>
</dbReference>
<dbReference type="InterPro" id="IPR014227">
    <property type="entry name" value="YtvI-like"/>
</dbReference>
<gene>
    <name evidence="7" type="ORF">SAMN05192532_11044</name>
</gene>
<dbReference type="GO" id="GO:0016020">
    <property type="term" value="C:membrane"/>
    <property type="evidence" value="ECO:0007669"/>
    <property type="project" value="UniProtKB-SubCell"/>
</dbReference>
<dbReference type="InterPro" id="IPR002549">
    <property type="entry name" value="AI-2E-like"/>
</dbReference>
<dbReference type="AlphaFoldDB" id="A0A1I2FAB8"/>
<keyword evidence="5 6" id="KW-0472">Membrane</keyword>
<feature type="transmembrane region" description="Helical" evidence="6">
    <location>
        <begin position="221"/>
        <end position="246"/>
    </location>
</feature>
<dbReference type="PANTHER" id="PTHR21716:SF68">
    <property type="entry name" value="TRANSPORT PROTEIN YTVI-RELATED"/>
    <property type="match status" value="1"/>
</dbReference>
<evidence type="ECO:0000256" key="3">
    <source>
        <dbReference type="ARBA" id="ARBA00022692"/>
    </source>
</evidence>
<dbReference type="NCBIfam" id="TIGR02872">
    <property type="entry name" value="spore_ytvI"/>
    <property type="match status" value="1"/>
</dbReference>
<evidence type="ECO:0000256" key="1">
    <source>
        <dbReference type="ARBA" id="ARBA00004141"/>
    </source>
</evidence>
<reference evidence="7 8" key="1">
    <citation type="submission" date="2016-10" db="EMBL/GenBank/DDBJ databases">
        <authorList>
            <person name="de Groot N.N."/>
        </authorList>
    </citation>
    <scope>NUCLEOTIDE SEQUENCE [LARGE SCALE GENOMIC DNA]</scope>
    <source>
        <strain evidence="7 8">DSM 23995</strain>
    </source>
</reference>
<dbReference type="STRING" id="930128.SAMN05192532_11044"/>
<keyword evidence="8" id="KW-1185">Reference proteome</keyword>
<evidence type="ECO:0000256" key="5">
    <source>
        <dbReference type="ARBA" id="ARBA00023136"/>
    </source>
</evidence>
<feature type="transmembrane region" description="Helical" evidence="6">
    <location>
        <begin position="166"/>
        <end position="187"/>
    </location>
</feature>
<sequence>MKKETAWRILRFFMTVILIVIVIWASIFLFKLTYPFWIAAFFVWMLAPLSSFFRKKLKFPAGLAALTSLLLSLSVLSGIITGITFLVIGSIQRFADQAPGWIENALMELQHFMNNAILPFWQNVSGVAKDLSTDETFSDGMTQFSNQIGTTLSQFAERIADGLTQLVLGVPTFLVAFLFILLAIYFLGKDWERFKELGHKYLPLPIHEKLRAFHRAMWFRVFGYVRAQFILMSVTGVIVLIGLSLLRIDHAFTLAIIVGIAEFLPYLGTGTILLPWALYMLITGKMGLSISLAVLYGITMLIRQTIEPKVLSSSMNLNPIAVLVSLFAGLKLFGAVGLFLGPALLVIIVILMDIGVTRDVWTFIKYGFRDE</sequence>
<feature type="transmembrane region" description="Helical" evidence="6">
    <location>
        <begin position="252"/>
        <end position="274"/>
    </location>
</feature>